<feature type="compositionally biased region" description="Basic and acidic residues" evidence="1">
    <location>
        <begin position="1"/>
        <end position="12"/>
    </location>
</feature>
<dbReference type="Proteomes" id="UP000177579">
    <property type="component" value="Unassembled WGS sequence"/>
</dbReference>
<evidence type="ECO:0000313" key="3">
    <source>
        <dbReference type="EMBL" id="OGF40279.1"/>
    </source>
</evidence>
<dbReference type="Pfam" id="PF10095">
    <property type="entry name" value="DUF2333"/>
    <property type="match status" value="1"/>
</dbReference>
<accession>A0A1F5TNB7</accession>
<feature type="transmembrane region" description="Helical" evidence="2">
    <location>
        <begin position="39"/>
        <end position="63"/>
    </location>
</feature>
<evidence type="ECO:0000256" key="1">
    <source>
        <dbReference type="SAM" id="MobiDB-lite"/>
    </source>
</evidence>
<evidence type="ECO:0008006" key="5">
    <source>
        <dbReference type="Google" id="ProtNLM"/>
    </source>
</evidence>
<reference evidence="3 4" key="1">
    <citation type="journal article" date="2016" name="Nat. Commun.">
        <title>Thousands of microbial genomes shed light on interconnected biogeochemical processes in an aquifer system.</title>
        <authorList>
            <person name="Anantharaman K."/>
            <person name="Brown C.T."/>
            <person name="Hug L.A."/>
            <person name="Sharon I."/>
            <person name="Castelle C.J."/>
            <person name="Probst A.J."/>
            <person name="Thomas B.C."/>
            <person name="Singh A."/>
            <person name="Wilkins M.J."/>
            <person name="Karaoz U."/>
            <person name="Brodie E.L."/>
            <person name="Williams K.H."/>
            <person name="Hubbard S.S."/>
            <person name="Banfield J.F."/>
        </authorList>
    </citation>
    <scope>NUCLEOTIDE SEQUENCE [LARGE SCALE GENOMIC DNA]</scope>
</reference>
<comment type="caution">
    <text evidence="3">The sequence shown here is derived from an EMBL/GenBank/DDBJ whole genome shotgun (WGS) entry which is preliminary data.</text>
</comment>
<evidence type="ECO:0000313" key="4">
    <source>
        <dbReference type="Proteomes" id="UP000177579"/>
    </source>
</evidence>
<keyword evidence="2" id="KW-0812">Transmembrane</keyword>
<feature type="region of interest" description="Disordered" evidence="1">
    <location>
        <begin position="1"/>
        <end position="27"/>
    </location>
</feature>
<keyword evidence="2" id="KW-1133">Transmembrane helix</keyword>
<keyword evidence="2" id="KW-0472">Membrane</keyword>
<gene>
    <name evidence="3" type="ORF">A2531_04580</name>
</gene>
<dbReference type="AlphaFoldDB" id="A0A1F5TNB7"/>
<proteinExistence type="predicted"/>
<dbReference type="EMBL" id="MFGO01000032">
    <property type="protein sequence ID" value="OGF40279.1"/>
    <property type="molecule type" value="Genomic_DNA"/>
</dbReference>
<dbReference type="InterPro" id="IPR016936">
    <property type="entry name" value="UCP029693"/>
</dbReference>
<protein>
    <recommendedName>
        <fullName evidence="5">DUF2333 domain-containing protein</fullName>
    </recommendedName>
</protein>
<evidence type="ECO:0000256" key="2">
    <source>
        <dbReference type="SAM" id="Phobius"/>
    </source>
</evidence>
<name>A0A1F5TNB7_9BACT</name>
<organism evidence="3 4">
    <name type="scientific">Candidatus Falkowbacteria bacterium RIFOXYD2_FULL_34_120</name>
    <dbReference type="NCBI Taxonomy" id="1798007"/>
    <lineage>
        <taxon>Bacteria</taxon>
        <taxon>Candidatus Falkowiibacteriota</taxon>
    </lineage>
</organism>
<sequence length="338" mass="38977">MKLNLFKKEKSQDVPATETKPKTETKKTGWMGKHIGNSFLNLVVFVIIGVILIGVVELIDWIYSAVDQTRFPKPAVDVSKVNPKMTETEKGTLLATAITKQLQREMDSTFGLTTNDLIISPTSWLDNRSNRQRGVIFSTLKFTEFFATNVAKFGNADKENESLLEARTQCFNYSPDKWWFYSAEDQYEKGINLVKKYTENLKTGKATYNLRSDDIYNLLMYIIEGSFLDQAYGLVIETNNQISWWDLDDRVYYAQGVVLVLRDFLHTLVALYPEIMEKGGKENIEIAFREMDQFCTFDPIVVTRGEHDSFLADHRSKTSRYLTNIMKRINDVAQSIRR</sequence>